<dbReference type="AlphaFoldDB" id="A0AAW1JW71"/>
<comment type="caution">
    <text evidence="1">The sequence shown here is derived from an EMBL/GenBank/DDBJ whole genome shotgun (WGS) entry which is preliminary data.</text>
</comment>
<proteinExistence type="predicted"/>
<evidence type="ECO:0000313" key="1">
    <source>
        <dbReference type="EMBL" id="KAK9708817.1"/>
    </source>
</evidence>
<accession>A0AAW1JW71</accession>
<organism evidence="1 2">
    <name type="scientific">Popillia japonica</name>
    <name type="common">Japanese beetle</name>
    <dbReference type="NCBI Taxonomy" id="7064"/>
    <lineage>
        <taxon>Eukaryota</taxon>
        <taxon>Metazoa</taxon>
        <taxon>Ecdysozoa</taxon>
        <taxon>Arthropoda</taxon>
        <taxon>Hexapoda</taxon>
        <taxon>Insecta</taxon>
        <taxon>Pterygota</taxon>
        <taxon>Neoptera</taxon>
        <taxon>Endopterygota</taxon>
        <taxon>Coleoptera</taxon>
        <taxon>Polyphaga</taxon>
        <taxon>Scarabaeiformia</taxon>
        <taxon>Scarabaeidae</taxon>
        <taxon>Rutelinae</taxon>
        <taxon>Popillia</taxon>
    </lineage>
</organism>
<gene>
    <name evidence="1" type="ORF">QE152_g26998</name>
</gene>
<evidence type="ECO:0000313" key="2">
    <source>
        <dbReference type="Proteomes" id="UP001458880"/>
    </source>
</evidence>
<name>A0AAW1JW71_POPJA</name>
<protein>
    <submittedName>
        <fullName evidence="1">Uncharacterized protein</fullName>
    </submittedName>
</protein>
<dbReference type="EMBL" id="JASPKY010000321">
    <property type="protein sequence ID" value="KAK9708817.1"/>
    <property type="molecule type" value="Genomic_DNA"/>
</dbReference>
<keyword evidence="2" id="KW-1185">Reference proteome</keyword>
<dbReference type="Proteomes" id="UP001458880">
    <property type="component" value="Unassembled WGS sequence"/>
</dbReference>
<reference evidence="1 2" key="1">
    <citation type="journal article" date="2024" name="BMC Genomics">
        <title>De novo assembly and annotation of Popillia japonica's genome with initial clues to its potential as an invasive pest.</title>
        <authorList>
            <person name="Cucini C."/>
            <person name="Boschi S."/>
            <person name="Funari R."/>
            <person name="Cardaioli E."/>
            <person name="Iannotti N."/>
            <person name="Marturano G."/>
            <person name="Paoli F."/>
            <person name="Bruttini M."/>
            <person name="Carapelli A."/>
            <person name="Frati F."/>
            <person name="Nardi F."/>
        </authorList>
    </citation>
    <scope>NUCLEOTIDE SEQUENCE [LARGE SCALE GENOMIC DNA]</scope>
    <source>
        <strain evidence="1">DMR45628</strain>
    </source>
</reference>
<sequence length="123" mass="14011">MLELITRGYNKVTADNSQNYIAHVKKIGNNMWIVDGLQDEIEEVAYIKWQHTDNVGKLTLTGFGRLTGCFLVQQVVKLAGVFSPGNSWDMSLGSILMMLRKRVLNPFSDCEINVKFAFLYRHV</sequence>